<feature type="domain" description="Ketoreductase" evidence="3">
    <location>
        <begin position="14"/>
        <end position="200"/>
    </location>
</feature>
<keyword evidence="2" id="KW-0560">Oxidoreductase</keyword>
<dbReference type="PROSITE" id="PS00061">
    <property type="entry name" value="ADH_SHORT"/>
    <property type="match status" value="1"/>
</dbReference>
<dbReference type="SUPFAM" id="SSF51735">
    <property type="entry name" value="NAD(P)-binding Rossmann-fold domains"/>
    <property type="match status" value="1"/>
</dbReference>
<dbReference type="PRINTS" id="PR00081">
    <property type="entry name" value="GDHRDH"/>
</dbReference>
<sequence>MSLVENVTFDYVGKVVLITGGASGIGLSIAQHFLDAGAKVSIVGRSQARLDDARRTLDSEFLSAYQADVGDSDSVRQLVDRVIDEHGQLDVVVSNAGGYVPGDITDVSDEDWHALRSSNIDGFFYLAKATLPALERTSGSFIATSSISGLSGDWGQAVYNASKAAIAMFVKALALDWGGRGVRVNAVAPSLVNTEPVGGILSNPELLSVVERRIALGRVAEPEDIAPVVLFLASDAARYVTGVVLPVDGGTTASNGQGRL</sequence>
<evidence type="ECO:0000256" key="1">
    <source>
        <dbReference type="ARBA" id="ARBA00006484"/>
    </source>
</evidence>
<evidence type="ECO:0000313" key="5">
    <source>
        <dbReference type="Proteomes" id="UP001501594"/>
    </source>
</evidence>
<dbReference type="InterPro" id="IPR036291">
    <property type="entry name" value="NAD(P)-bd_dom_sf"/>
</dbReference>
<dbReference type="PANTHER" id="PTHR43639:SF9">
    <property type="entry name" value="BLL5898 PROTEIN"/>
    <property type="match status" value="1"/>
</dbReference>
<dbReference type="EMBL" id="BAABAU010000001">
    <property type="protein sequence ID" value="GAA4266002.1"/>
    <property type="molecule type" value="Genomic_DNA"/>
</dbReference>
<reference evidence="5" key="1">
    <citation type="journal article" date="2019" name="Int. J. Syst. Evol. Microbiol.">
        <title>The Global Catalogue of Microorganisms (GCM) 10K type strain sequencing project: providing services to taxonomists for standard genome sequencing and annotation.</title>
        <authorList>
            <consortium name="The Broad Institute Genomics Platform"/>
            <consortium name="The Broad Institute Genome Sequencing Center for Infectious Disease"/>
            <person name="Wu L."/>
            <person name="Ma J."/>
        </authorList>
    </citation>
    <scope>NUCLEOTIDE SEQUENCE [LARGE SCALE GENOMIC DNA]</scope>
    <source>
        <strain evidence="5">JCM 17442</strain>
    </source>
</reference>
<accession>A0ABP8E1B7</accession>
<evidence type="ECO:0000313" key="4">
    <source>
        <dbReference type="EMBL" id="GAA4266002.1"/>
    </source>
</evidence>
<dbReference type="Pfam" id="PF13561">
    <property type="entry name" value="adh_short_C2"/>
    <property type="match status" value="1"/>
</dbReference>
<dbReference type="Gene3D" id="3.40.50.720">
    <property type="entry name" value="NAD(P)-binding Rossmann-like Domain"/>
    <property type="match status" value="1"/>
</dbReference>
<dbReference type="PRINTS" id="PR00080">
    <property type="entry name" value="SDRFAMILY"/>
</dbReference>
<dbReference type="PANTHER" id="PTHR43639">
    <property type="entry name" value="OXIDOREDUCTASE, SHORT-CHAIN DEHYDROGENASE/REDUCTASE FAMILY (AFU_ORTHOLOGUE AFUA_5G02870)"/>
    <property type="match status" value="1"/>
</dbReference>
<proteinExistence type="inferred from homology"/>
<organism evidence="4 5">
    <name type="scientific">Frondihabitans peucedani</name>
    <dbReference type="NCBI Taxonomy" id="598626"/>
    <lineage>
        <taxon>Bacteria</taxon>
        <taxon>Bacillati</taxon>
        <taxon>Actinomycetota</taxon>
        <taxon>Actinomycetes</taxon>
        <taxon>Micrococcales</taxon>
        <taxon>Microbacteriaceae</taxon>
        <taxon>Frondihabitans</taxon>
    </lineage>
</organism>
<keyword evidence="5" id="KW-1185">Reference proteome</keyword>
<dbReference type="CDD" id="cd05233">
    <property type="entry name" value="SDR_c"/>
    <property type="match status" value="1"/>
</dbReference>
<protein>
    <submittedName>
        <fullName evidence="4">SDR family oxidoreductase</fullName>
    </submittedName>
</protein>
<dbReference type="InterPro" id="IPR057326">
    <property type="entry name" value="KR_dom"/>
</dbReference>
<comment type="similarity">
    <text evidence="1">Belongs to the short-chain dehydrogenases/reductases (SDR) family.</text>
</comment>
<evidence type="ECO:0000256" key="2">
    <source>
        <dbReference type="ARBA" id="ARBA00023002"/>
    </source>
</evidence>
<evidence type="ECO:0000259" key="3">
    <source>
        <dbReference type="SMART" id="SM00822"/>
    </source>
</evidence>
<dbReference type="InterPro" id="IPR002347">
    <property type="entry name" value="SDR_fam"/>
</dbReference>
<dbReference type="Proteomes" id="UP001501594">
    <property type="component" value="Unassembled WGS sequence"/>
</dbReference>
<dbReference type="InterPro" id="IPR020904">
    <property type="entry name" value="Sc_DH/Rdtase_CS"/>
</dbReference>
<dbReference type="RefSeq" id="WP_344794843.1">
    <property type="nucleotide sequence ID" value="NZ_BAABAU010000001.1"/>
</dbReference>
<gene>
    <name evidence="4" type="ORF">GCM10022256_16140</name>
</gene>
<dbReference type="SMART" id="SM00822">
    <property type="entry name" value="PKS_KR"/>
    <property type="match status" value="1"/>
</dbReference>
<name>A0ABP8E1B7_9MICO</name>
<comment type="caution">
    <text evidence="4">The sequence shown here is derived from an EMBL/GenBank/DDBJ whole genome shotgun (WGS) entry which is preliminary data.</text>
</comment>